<evidence type="ECO:0000313" key="3">
    <source>
        <dbReference type="Proteomes" id="UP001204144"/>
    </source>
</evidence>
<keyword evidence="3" id="KW-1185">Reference proteome</keyword>
<evidence type="ECO:0008006" key="4">
    <source>
        <dbReference type="Google" id="ProtNLM"/>
    </source>
</evidence>
<dbReference type="AlphaFoldDB" id="A0AAE3H1Y9"/>
<keyword evidence="1" id="KW-0472">Membrane</keyword>
<dbReference type="RefSeq" id="WP_255037343.1">
    <property type="nucleotide sequence ID" value="NZ_RJUF01000032.1"/>
</dbReference>
<feature type="transmembrane region" description="Helical" evidence="1">
    <location>
        <begin position="56"/>
        <end position="73"/>
    </location>
</feature>
<dbReference type="Proteomes" id="UP001204144">
    <property type="component" value="Unassembled WGS sequence"/>
</dbReference>
<protein>
    <recommendedName>
        <fullName evidence="4">YcxB family protein</fullName>
    </recommendedName>
</protein>
<evidence type="ECO:0000313" key="2">
    <source>
        <dbReference type="EMBL" id="MCP9763564.1"/>
    </source>
</evidence>
<accession>A0AAE3H1Y9</accession>
<organism evidence="2 3">
    <name type="scientific">Lacihabitans soyangensis</name>
    <dbReference type="NCBI Taxonomy" id="869394"/>
    <lineage>
        <taxon>Bacteria</taxon>
        <taxon>Pseudomonadati</taxon>
        <taxon>Bacteroidota</taxon>
        <taxon>Cytophagia</taxon>
        <taxon>Cytophagales</taxon>
        <taxon>Leadbetterellaceae</taxon>
        <taxon>Lacihabitans</taxon>
    </lineage>
</organism>
<sequence length="159" mass="18834">MNFDLTFVPDRAYYEEAYDEIISTLKRRKYESYLATCMIVFGLFFYFLNIFETLKFFPFILIFFGIYGHFSMYNEKKKWLKDRLDSRVAGQSMQLNFSEEVIKHHGPFSSGEIAWDGIKEILKTTKGILLKPENGISIYLPKTLFKNQKQIDFVLSKKN</sequence>
<proteinExistence type="predicted"/>
<name>A0AAE3H1Y9_9BACT</name>
<comment type="caution">
    <text evidence="2">The sequence shown here is derived from an EMBL/GenBank/DDBJ whole genome shotgun (WGS) entry which is preliminary data.</text>
</comment>
<keyword evidence="1" id="KW-1133">Transmembrane helix</keyword>
<keyword evidence="1" id="KW-0812">Transmembrane</keyword>
<gene>
    <name evidence="2" type="ORF">EGI31_11410</name>
</gene>
<evidence type="ECO:0000256" key="1">
    <source>
        <dbReference type="SAM" id="Phobius"/>
    </source>
</evidence>
<reference evidence="2 3" key="1">
    <citation type="submission" date="2018-11" db="EMBL/GenBank/DDBJ databases">
        <title>Novel bacteria species description.</title>
        <authorList>
            <person name="Han J.-H."/>
        </authorList>
    </citation>
    <scope>NUCLEOTIDE SEQUENCE [LARGE SCALE GENOMIC DNA]</scope>
    <source>
        <strain evidence="2 3">KCTC23259</strain>
    </source>
</reference>
<dbReference type="EMBL" id="RJUF01000032">
    <property type="protein sequence ID" value="MCP9763564.1"/>
    <property type="molecule type" value="Genomic_DNA"/>
</dbReference>
<feature type="transmembrane region" description="Helical" evidence="1">
    <location>
        <begin position="32"/>
        <end position="50"/>
    </location>
</feature>